<dbReference type="AlphaFoldDB" id="A0A1H8YJ80"/>
<evidence type="ECO:0000256" key="1">
    <source>
        <dbReference type="SAM" id="Phobius"/>
    </source>
</evidence>
<dbReference type="Proteomes" id="UP000198582">
    <property type="component" value="Unassembled WGS sequence"/>
</dbReference>
<keyword evidence="3" id="KW-1185">Reference proteome</keyword>
<evidence type="ECO:0000313" key="3">
    <source>
        <dbReference type="Proteomes" id="UP000198582"/>
    </source>
</evidence>
<proteinExistence type="predicted"/>
<reference evidence="2 3" key="1">
    <citation type="submission" date="2016-10" db="EMBL/GenBank/DDBJ databases">
        <authorList>
            <person name="de Groot N.N."/>
        </authorList>
    </citation>
    <scope>NUCLEOTIDE SEQUENCE [LARGE SCALE GENOMIC DNA]</scope>
    <source>
        <strain evidence="2 3">DSM 44993</strain>
    </source>
</reference>
<dbReference type="EMBL" id="FOEF01000018">
    <property type="protein sequence ID" value="SEP52112.1"/>
    <property type="molecule type" value="Genomic_DNA"/>
</dbReference>
<accession>A0A1H8YJ80</accession>
<keyword evidence="1" id="KW-0812">Transmembrane</keyword>
<protein>
    <submittedName>
        <fullName evidence="2">Uncharacterized protein</fullName>
    </submittedName>
</protein>
<dbReference type="RefSeq" id="WP_177231659.1">
    <property type="nucleotide sequence ID" value="NZ_FOEF01000018.1"/>
</dbReference>
<evidence type="ECO:0000313" key="2">
    <source>
        <dbReference type="EMBL" id="SEP52112.1"/>
    </source>
</evidence>
<gene>
    <name evidence="2" type="ORF">SAMN04489732_118208</name>
</gene>
<keyword evidence="1" id="KW-1133">Transmembrane helix</keyword>
<organism evidence="2 3">
    <name type="scientific">Amycolatopsis saalfeldensis</name>
    <dbReference type="NCBI Taxonomy" id="394193"/>
    <lineage>
        <taxon>Bacteria</taxon>
        <taxon>Bacillati</taxon>
        <taxon>Actinomycetota</taxon>
        <taxon>Actinomycetes</taxon>
        <taxon>Pseudonocardiales</taxon>
        <taxon>Pseudonocardiaceae</taxon>
        <taxon>Amycolatopsis</taxon>
    </lineage>
</organism>
<feature type="transmembrane region" description="Helical" evidence="1">
    <location>
        <begin position="6"/>
        <end position="25"/>
    </location>
</feature>
<name>A0A1H8YJ80_9PSEU</name>
<keyword evidence="1" id="KW-0472">Membrane</keyword>
<sequence>MELQIVLLVIVVVGILVGGTVFSAWRAERAEDRERDREEEPGRSA</sequence>